<dbReference type="OrthoDB" id="9786071at2"/>
<evidence type="ECO:0000313" key="3">
    <source>
        <dbReference type="Proteomes" id="UP000220133"/>
    </source>
</evidence>
<dbReference type="PROSITE" id="PS50995">
    <property type="entry name" value="HTH_MARR_2"/>
    <property type="match status" value="1"/>
</dbReference>
<sequence>MAKEFTFNPAQQSSNTASKIVAALERLSEAFRVLMWQEAKQHGISSTIQVQLLTFLLHYPKEQKTITYLAEHFNLTKATISDAVKTLEQKGYLKREVIPNDTRSHSLVLTKQGKSLAAKVEQFAQPMQKTIANIPSAQQAYLLEQLMEIIYDLNCNDVINVQHMCFNCNYYEQKSRGHYCQFVKKNLKAADLRVECPEFLLAEA</sequence>
<gene>
    <name evidence="2" type="ORF">COR50_03800</name>
</gene>
<dbReference type="InterPro" id="IPR039422">
    <property type="entry name" value="MarR/SlyA-like"/>
</dbReference>
<name>A0A291QR08_9BACT</name>
<keyword evidence="3" id="KW-1185">Reference proteome</keyword>
<dbReference type="SMART" id="SM00347">
    <property type="entry name" value="HTH_MARR"/>
    <property type="match status" value="1"/>
</dbReference>
<dbReference type="InterPro" id="IPR036390">
    <property type="entry name" value="WH_DNA-bd_sf"/>
</dbReference>
<dbReference type="SUPFAM" id="SSF46785">
    <property type="entry name" value="Winged helix' DNA-binding domain"/>
    <property type="match status" value="1"/>
</dbReference>
<dbReference type="Gene3D" id="1.10.10.10">
    <property type="entry name" value="Winged helix-like DNA-binding domain superfamily/Winged helix DNA-binding domain"/>
    <property type="match status" value="1"/>
</dbReference>
<organism evidence="2 3">
    <name type="scientific">Chitinophaga caeni</name>
    <dbReference type="NCBI Taxonomy" id="2029983"/>
    <lineage>
        <taxon>Bacteria</taxon>
        <taxon>Pseudomonadati</taxon>
        <taxon>Bacteroidota</taxon>
        <taxon>Chitinophagia</taxon>
        <taxon>Chitinophagales</taxon>
        <taxon>Chitinophagaceae</taxon>
        <taxon>Chitinophaga</taxon>
    </lineage>
</organism>
<dbReference type="Pfam" id="PF12802">
    <property type="entry name" value="MarR_2"/>
    <property type="match status" value="1"/>
</dbReference>
<dbReference type="PANTHER" id="PTHR33164">
    <property type="entry name" value="TRANSCRIPTIONAL REGULATOR, MARR FAMILY"/>
    <property type="match status" value="1"/>
</dbReference>
<evidence type="ECO:0000313" key="2">
    <source>
        <dbReference type="EMBL" id="ATL46366.1"/>
    </source>
</evidence>
<accession>A0A291QR08</accession>
<reference evidence="2 3" key="1">
    <citation type="submission" date="2017-10" db="EMBL/GenBank/DDBJ databases">
        <title>Paenichitinophaga pekingensis gen. nov., sp. nov., isolated from activated sludge.</title>
        <authorList>
            <person name="Jin D."/>
            <person name="Kong X."/>
            <person name="Deng Y."/>
            <person name="Bai Z."/>
        </authorList>
    </citation>
    <scope>NUCLEOTIDE SEQUENCE [LARGE SCALE GENOMIC DNA]</scope>
    <source>
        <strain evidence="2 3">13</strain>
    </source>
</reference>
<dbReference type="GO" id="GO:0003700">
    <property type="term" value="F:DNA-binding transcription factor activity"/>
    <property type="evidence" value="ECO:0007669"/>
    <property type="project" value="InterPro"/>
</dbReference>
<evidence type="ECO:0000259" key="1">
    <source>
        <dbReference type="PROSITE" id="PS50995"/>
    </source>
</evidence>
<dbReference type="InterPro" id="IPR036388">
    <property type="entry name" value="WH-like_DNA-bd_sf"/>
</dbReference>
<dbReference type="EMBL" id="CP023777">
    <property type="protein sequence ID" value="ATL46366.1"/>
    <property type="molecule type" value="Genomic_DNA"/>
</dbReference>
<dbReference type="PANTHER" id="PTHR33164:SF43">
    <property type="entry name" value="HTH-TYPE TRANSCRIPTIONAL REPRESSOR YETL"/>
    <property type="match status" value="1"/>
</dbReference>
<protein>
    <submittedName>
        <fullName evidence="2">MarR family transcriptional regulator</fullName>
    </submittedName>
</protein>
<dbReference type="Proteomes" id="UP000220133">
    <property type="component" value="Chromosome"/>
</dbReference>
<dbReference type="GO" id="GO:0006950">
    <property type="term" value="P:response to stress"/>
    <property type="evidence" value="ECO:0007669"/>
    <property type="project" value="TreeGrafter"/>
</dbReference>
<dbReference type="AlphaFoldDB" id="A0A291QR08"/>
<proteinExistence type="predicted"/>
<dbReference type="KEGG" id="cbae:COR50_03800"/>
<dbReference type="InterPro" id="IPR000835">
    <property type="entry name" value="HTH_MarR-typ"/>
</dbReference>
<feature type="domain" description="HTH marR-type" evidence="1">
    <location>
        <begin position="17"/>
        <end position="152"/>
    </location>
</feature>
<dbReference type="RefSeq" id="WP_098192754.1">
    <property type="nucleotide sequence ID" value="NZ_CP023777.1"/>
</dbReference>